<sequence>MIDCWSEIATALSQFQANRDYLPLVAFLFWRLWKSRNMLTFENKQMQFQEVVAIAIHSLEEFQQAHKASQSLPTQSPRPLSNWSPPAPGCFKINFDVALAKHRNEGSIVAIIRDSSGQPLGWYCKKVSNLLSSLVLEALACKLAVQLAIDKVINDVIVEGDALVVIQGVQSQEPMLEIQGIIQDVAILTQSIQRISFTHASRVCKKAAHSLAQKSLHDLSFLYNPMMQVMFVRSLMPL</sequence>
<gene>
    <name evidence="2" type="ORF">P3X46_033062</name>
</gene>
<proteinExistence type="predicted"/>
<comment type="caution">
    <text evidence="2">The sequence shown here is derived from an EMBL/GenBank/DDBJ whole genome shotgun (WGS) entry which is preliminary data.</text>
</comment>
<dbReference type="Gene3D" id="3.30.420.10">
    <property type="entry name" value="Ribonuclease H-like superfamily/Ribonuclease H"/>
    <property type="match status" value="1"/>
</dbReference>
<dbReference type="InterPro" id="IPR036397">
    <property type="entry name" value="RNaseH_sf"/>
</dbReference>
<accession>A0ABQ9KF99</accession>
<dbReference type="InterPro" id="IPR002156">
    <property type="entry name" value="RNaseH_domain"/>
</dbReference>
<evidence type="ECO:0000313" key="3">
    <source>
        <dbReference type="Proteomes" id="UP001174677"/>
    </source>
</evidence>
<evidence type="ECO:0000259" key="1">
    <source>
        <dbReference type="Pfam" id="PF13456"/>
    </source>
</evidence>
<protein>
    <recommendedName>
        <fullName evidence="1">RNase H type-1 domain-containing protein</fullName>
    </recommendedName>
</protein>
<organism evidence="2 3">
    <name type="scientific">Hevea brasiliensis</name>
    <name type="common">Para rubber tree</name>
    <name type="synonym">Siphonia brasiliensis</name>
    <dbReference type="NCBI Taxonomy" id="3981"/>
    <lineage>
        <taxon>Eukaryota</taxon>
        <taxon>Viridiplantae</taxon>
        <taxon>Streptophyta</taxon>
        <taxon>Embryophyta</taxon>
        <taxon>Tracheophyta</taxon>
        <taxon>Spermatophyta</taxon>
        <taxon>Magnoliopsida</taxon>
        <taxon>eudicotyledons</taxon>
        <taxon>Gunneridae</taxon>
        <taxon>Pentapetalae</taxon>
        <taxon>rosids</taxon>
        <taxon>fabids</taxon>
        <taxon>Malpighiales</taxon>
        <taxon>Euphorbiaceae</taxon>
        <taxon>Crotonoideae</taxon>
        <taxon>Micrandreae</taxon>
        <taxon>Hevea</taxon>
    </lineage>
</organism>
<dbReference type="Pfam" id="PF13456">
    <property type="entry name" value="RVT_3"/>
    <property type="match status" value="1"/>
</dbReference>
<reference evidence="2 3" key="1">
    <citation type="journal article" date="2023" name="Plant Biotechnol. J.">
        <title>Chromosome-level wild Hevea brasiliensis genome provides new tools for genomic-assisted breeding and valuable loci to elevate rubber yield.</title>
        <authorList>
            <person name="Cheng H."/>
            <person name="Song X."/>
            <person name="Hu Y."/>
            <person name="Wu T."/>
            <person name="Yang Q."/>
            <person name="An Z."/>
            <person name="Feng S."/>
            <person name="Deng Z."/>
            <person name="Wu W."/>
            <person name="Zeng X."/>
            <person name="Tu M."/>
            <person name="Wang X."/>
            <person name="Huang H."/>
        </authorList>
    </citation>
    <scope>NUCLEOTIDE SEQUENCE [LARGE SCALE GENOMIC DNA]</scope>
    <source>
        <strain evidence="2">MT/VB/25A 57/8</strain>
    </source>
</reference>
<dbReference type="SUPFAM" id="SSF53098">
    <property type="entry name" value="Ribonuclease H-like"/>
    <property type="match status" value="1"/>
</dbReference>
<keyword evidence="3" id="KW-1185">Reference proteome</keyword>
<dbReference type="PANTHER" id="PTHR47074:SF61">
    <property type="entry name" value="RNASE H TYPE-1 DOMAIN-CONTAINING PROTEIN"/>
    <property type="match status" value="1"/>
</dbReference>
<dbReference type="Proteomes" id="UP001174677">
    <property type="component" value="Chromosome 18"/>
</dbReference>
<evidence type="ECO:0000313" key="2">
    <source>
        <dbReference type="EMBL" id="KAJ9135942.1"/>
    </source>
</evidence>
<dbReference type="InterPro" id="IPR012337">
    <property type="entry name" value="RNaseH-like_sf"/>
</dbReference>
<dbReference type="PANTHER" id="PTHR47074">
    <property type="entry name" value="BNAC02G40300D PROTEIN"/>
    <property type="match status" value="1"/>
</dbReference>
<dbReference type="InterPro" id="IPR044730">
    <property type="entry name" value="RNase_H-like_dom_plant"/>
</dbReference>
<feature type="domain" description="RNase H type-1" evidence="1">
    <location>
        <begin position="94"/>
        <end position="214"/>
    </location>
</feature>
<dbReference type="InterPro" id="IPR052929">
    <property type="entry name" value="RNase_H-like_EbsB-rel"/>
</dbReference>
<dbReference type="EMBL" id="JARPOI010000018">
    <property type="protein sequence ID" value="KAJ9135942.1"/>
    <property type="molecule type" value="Genomic_DNA"/>
</dbReference>
<name>A0ABQ9KF99_HEVBR</name>
<dbReference type="CDD" id="cd06222">
    <property type="entry name" value="RNase_H_like"/>
    <property type="match status" value="1"/>
</dbReference>